<dbReference type="Gene3D" id="3.40.50.12580">
    <property type="match status" value="1"/>
</dbReference>
<protein>
    <submittedName>
        <fullName evidence="1">Uncharacterized protein</fullName>
    </submittedName>
</protein>
<organism evidence="1 2">
    <name type="scientific">Hydrogenimonas cancrithermarum</name>
    <dbReference type="NCBI Taxonomy" id="2993563"/>
    <lineage>
        <taxon>Bacteria</taxon>
        <taxon>Pseudomonadati</taxon>
        <taxon>Campylobacterota</taxon>
        <taxon>Epsilonproteobacteria</taxon>
        <taxon>Campylobacterales</taxon>
        <taxon>Hydrogenimonadaceae</taxon>
        <taxon>Hydrogenimonas</taxon>
    </lineage>
</organism>
<sequence length="388" mass="46571">MIHMLQSFFFFVGNMFVRREYDIVFYYPTHFNRGENGKNEFFEPFYEICERNDLRYIIFEEPDFEKKTDRNNQAVPFDFPLFLILIFRKIVSLEKFESFQHREWYIAEKLKPLLFRKFRFKNYIVLSNSMLGFFRSIDKEACLYDYQHGVITSSHSGYIRNETAAEHIERNKANVLLYGDGFKDVLCRADKKGYYLDHAFVIGQRIRGNFRNHFAQKSILFSLQFSDPNPILNNKLLEKIVHFFDTYQDFFIDSGITLLLKHHPRFSHDIDDSALFRYPFTHLYKGSLSDALQQCSLHLTFHSTTTFEAAAEGIPTLLWENDLLDPRFFIDDYRYPLGIFDESSLIQKIKEYLSSERKYLEEAKKVFMWFQHFYSPLDETKFLKLMKE</sequence>
<proteinExistence type="predicted"/>
<dbReference type="InterPro" id="IPR043148">
    <property type="entry name" value="TagF_C"/>
</dbReference>
<evidence type="ECO:0000313" key="1">
    <source>
        <dbReference type="EMBL" id="BDY13554.1"/>
    </source>
</evidence>
<keyword evidence="2" id="KW-1185">Reference proteome</keyword>
<dbReference type="EMBL" id="AP027370">
    <property type="protein sequence ID" value="BDY13554.1"/>
    <property type="molecule type" value="Genomic_DNA"/>
</dbReference>
<name>A0ABN6WWK5_9BACT</name>
<dbReference type="Proteomes" id="UP001321445">
    <property type="component" value="Chromosome"/>
</dbReference>
<accession>A0ABN6WWK5</accession>
<reference evidence="1 2" key="1">
    <citation type="submission" date="2023-03" db="EMBL/GenBank/DDBJ databases">
        <title>Description of Hydrogenimonas sp. ISO32.</title>
        <authorList>
            <person name="Mino S."/>
            <person name="Fukazawa S."/>
            <person name="Sawabe T."/>
        </authorList>
    </citation>
    <scope>NUCLEOTIDE SEQUENCE [LARGE SCALE GENOMIC DNA]</scope>
    <source>
        <strain evidence="1 2">ISO32</strain>
    </source>
</reference>
<evidence type="ECO:0000313" key="2">
    <source>
        <dbReference type="Proteomes" id="UP001321445"/>
    </source>
</evidence>
<gene>
    <name evidence="1" type="ORF">HCR_18660</name>
</gene>